<evidence type="ECO:0000313" key="2">
    <source>
        <dbReference type="Proteomes" id="UP000294901"/>
    </source>
</evidence>
<dbReference type="Proteomes" id="UP000294901">
    <property type="component" value="Unassembled WGS sequence"/>
</dbReference>
<dbReference type="RefSeq" id="WP_133877868.1">
    <property type="nucleotide sequence ID" value="NZ_BOMD01000074.1"/>
</dbReference>
<name>A0A4R6J9E0_9ACTN</name>
<keyword evidence="2" id="KW-1185">Reference proteome</keyword>
<evidence type="ECO:0000313" key="1">
    <source>
        <dbReference type="EMBL" id="TDO31817.1"/>
    </source>
</evidence>
<reference evidence="1 2" key="1">
    <citation type="submission" date="2019-03" db="EMBL/GenBank/DDBJ databases">
        <title>Sequencing the genomes of 1000 actinobacteria strains.</title>
        <authorList>
            <person name="Klenk H.-P."/>
        </authorList>
    </citation>
    <scope>NUCLEOTIDE SEQUENCE [LARGE SCALE GENOMIC DNA]</scope>
    <source>
        <strain evidence="1 2">DSM 43805</strain>
    </source>
</reference>
<protein>
    <submittedName>
        <fullName evidence="1">Uncharacterized protein</fullName>
    </submittedName>
</protein>
<sequence length="156" mass="16776">MTRTLLPVLTRLMIGPPRGTAPAPLDQPVFPCDGDGWSVTACASPAETPCSMRAAAVAFVQSVEGADGTFVRSLVVQTDASVRNPYVFAPVTLGIAIDVVDNVGVTLATFRHEVSAHPWADPRGNCAVLSWIDNRVMPDPRLNRIDHLRIRFSNAV</sequence>
<organism evidence="1 2">
    <name type="scientific">Paractinoplanes brasiliensis</name>
    <dbReference type="NCBI Taxonomy" id="52695"/>
    <lineage>
        <taxon>Bacteria</taxon>
        <taxon>Bacillati</taxon>
        <taxon>Actinomycetota</taxon>
        <taxon>Actinomycetes</taxon>
        <taxon>Micromonosporales</taxon>
        <taxon>Micromonosporaceae</taxon>
        <taxon>Paractinoplanes</taxon>
    </lineage>
</organism>
<comment type="caution">
    <text evidence="1">The sequence shown here is derived from an EMBL/GenBank/DDBJ whole genome shotgun (WGS) entry which is preliminary data.</text>
</comment>
<dbReference type="AlphaFoldDB" id="A0A4R6J9E0"/>
<dbReference type="EMBL" id="SNWR01000002">
    <property type="protein sequence ID" value="TDO31817.1"/>
    <property type="molecule type" value="Genomic_DNA"/>
</dbReference>
<accession>A0A4R6J9E0</accession>
<proteinExistence type="predicted"/>
<gene>
    <name evidence="1" type="ORF">C8E87_7250</name>
</gene>